<organism evidence="1 2">
    <name type="scientific">Spiroplasma mirum ATCC 29335</name>
    <dbReference type="NCBI Taxonomy" id="838561"/>
    <lineage>
        <taxon>Bacteria</taxon>
        <taxon>Bacillati</taxon>
        <taxon>Mycoplasmatota</taxon>
        <taxon>Mollicutes</taxon>
        <taxon>Entomoplasmatales</taxon>
        <taxon>Spiroplasmataceae</taxon>
        <taxon>Spiroplasma</taxon>
    </lineage>
</organism>
<dbReference type="Proteomes" id="UP000019260">
    <property type="component" value="Chromosome"/>
</dbReference>
<sequence length="72" mass="8663">MSDEELMRSSAQENNLFFASESIFYMITNEQTMQETFYLHLKNMGYYINDIINKDDTVYFTNATGIWYYQNN</sequence>
<proteinExistence type="predicted"/>
<gene>
    <name evidence="1" type="ORF">P344_00140</name>
</gene>
<dbReference type="KEGG" id="smia:P344_00140"/>
<protein>
    <submittedName>
        <fullName evidence="1">Uncharacterized protein</fullName>
    </submittedName>
</protein>
<evidence type="ECO:0000313" key="2">
    <source>
        <dbReference type="Proteomes" id="UP000019260"/>
    </source>
</evidence>
<accession>W0GK04</accession>
<dbReference type="HOGENOM" id="CLU_2720326_0_0_14"/>
<keyword evidence="2" id="KW-1185">Reference proteome</keyword>
<name>W0GK04_9MOLU</name>
<dbReference type="KEGG" id="smir:SMM_0022"/>
<dbReference type="PATRIC" id="fig|838561.3.peg.27"/>
<dbReference type="EMBL" id="CP006720">
    <property type="protein sequence ID" value="AHI57406.1"/>
    <property type="molecule type" value="Genomic_DNA"/>
</dbReference>
<evidence type="ECO:0000313" key="1">
    <source>
        <dbReference type="EMBL" id="AHI57406.1"/>
    </source>
</evidence>
<dbReference type="AlphaFoldDB" id="W0GK04"/>
<reference evidence="1 2" key="1">
    <citation type="submission" date="2013-09" db="EMBL/GenBank/DDBJ databases">
        <title>Complete genome sequence of Spiroplasma mirum suckling mouse cataract agent.</title>
        <authorList>
            <person name="Landry C.A."/>
            <person name="Bastian F.O."/>
            <person name="Thune R.L."/>
        </authorList>
    </citation>
    <scope>NUCLEOTIDE SEQUENCE [LARGE SCALE GENOMIC DNA]</scope>
    <source>
        <strain evidence="1 2">SMCA</strain>
    </source>
</reference>
<dbReference type="STRING" id="838561.P344_00140"/>